<organism evidence="2 3">
    <name type="scientific">Ilex paraguariensis</name>
    <name type="common">yerba mate</name>
    <dbReference type="NCBI Taxonomy" id="185542"/>
    <lineage>
        <taxon>Eukaryota</taxon>
        <taxon>Viridiplantae</taxon>
        <taxon>Streptophyta</taxon>
        <taxon>Embryophyta</taxon>
        <taxon>Tracheophyta</taxon>
        <taxon>Spermatophyta</taxon>
        <taxon>Magnoliopsida</taxon>
        <taxon>eudicotyledons</taxon>
        <taxon>Gunneridae</taxon>
        <taxon>Pentapetalae</taxon>
        <taxon>asterids</taxon>
        <taxon>campanulids</taxon>
        <taxon>Aquifoliales</taxon>
        <taxon>Aquifoliaceae</taxon>
        <taxon>Ilex</taxon>
    </lineage>
</organism>
<evidence type="ECO:0000259" key="1">
    <source>
        <dbReference type="SMART" id="SM00543"/>
    </source>
</evidence>
<feature type="domain" description="MIF4G" evidence="1">
    <location>
        <begin position="236"/>
        <end position="461"/>
    </location>
</feature>
<name>A0ABC8R993_9AQUA</name>
<comment type="caution">
    <text evidence="2">The sequence shown here is derived from an EMBL/GenBank/DDBJ whole genome shotgun (WGS) entry which is preliminary data.</text>
</comment>
<dbReference type="Proteomes" id="UP001642360">
    <property type="component" value="Unassembled WGS sequence"/>
</dbReference>
<dbReference type="Gene3D" id="1.25.40.180">
    <property type="match status" value="3"/>
</dbReference>
<keyword evidence="3" id="KW-1185">Reference proteome</keyword>
<dbReference type="InterPro" id="IPR016024">
    <property type="entry name" value="ARM-type_fold"/>
</dbReference>
<feature type="domain" description="MIF4G" evidence="1">
    <location>
        <begin position="3"/>
        <end position="148"/>
    </location>
</feature>
<dbReference type="SMART" id="SM00543">
    <property type="entry name" value="MIF4G"/>
    <property type="match status" value="2"/>
</dbReference>
<dbReference type="Pfam" id="PF02854">
    <property type="entry name" value="MIF4G"/>
    <property type="match status" value="2"/>
</dbReference>
<proteinExistence type="predicted"/>
<dbReference type="PANTHER" id="PTHR23253:SF53">
    <property type="entry name" value="EUKARYOTIC TRANSLATION INITIATION FACTOR ISOFORM 4G-1"/>
    <property type="match status" value="1"/>
</dbReference>
<dbReference type="EMBL" id="CAUOFW020001125">
    <property type="protein sequence ID" value="CAK9141323.1"/>
    <property type="molecule type" value="Genomic_DNA"/>
</dbReference>
<protein>
    <recommendedName>
        <fullName evidence="1">MIF4G domain-containing protein</fullName>
    </recommendedName>
</protein>
<dbReference type="PANTHER" id="PTHR23253">
    <property type="entry name" value="EUKARYOTIC TRANSLATION INITIATION FACTOR 4 GAMMA"/>
    <property type="match status" value="1"/>
</dbReference>
<accession>A0ABC8R993</accession>
<sequence>MTCKRIIANRCQEAFEGADNLRAEIRQMIAPEQEMERRDKERMVKLRTLGNIRLIGELVKLKMFPRKIVHHVIRELLGPDSQACPAEENVEALCLLFNAIGKQLDQGQNSRELNDGYFSKLKDLKTNIQLAPRWRFMVSDVLDLRANNWVPRCEKLDQGRKSRELNDGYFSKLKNLKTNIQLAPQWRFMVCDVLDLRANNWVPRREKVGLGPPLVKAEVPWSARRRGALSRKEHALKTVIGILNKLTTQKFGVVKDQLIELVVTTPDILKVLVLLIFDKAVMEPTFCPLYARLCTGLNEELDPFLSEEPGGKLITCKRIILNLCQEAFEGVDNLRAEIRQMIAPEQEMEARDKERMVKLRTLGNICLIGELVKLNMVPEKIVHHVIRELLGPDSQACPAEENVEALCLLLNAIGKQLDQGQNSRELNDGYFSKLKDLKTNIQLAPRWRFMVSDVLDLRANNWVPRCEKVNFYN</sequence>
<evidence type="ECO:0000313" key="2">
    <source>
        <dbReference type="EMBL" id="CAK9141323.1"/>
    </source>
</evidence>
<gene>
    <name evidence="2" type="ORF">ILEXP_LOCUS8900</name>
</gene>
<evidence type="ECO:0000313" key="3">
    <source>
        <dbReference type="Proteomes" id="UP001642360"/>
    </source>
</evidence>
<reference evidence="2 3" key="1">
    <citation type="submission" date="2024-02" db="EMBL/GenBank/DDBJ databases">
        <authorList>
            <person name="Vignale AGUSTIN F."/>
            <person name="Sosa J E."/>
            <person name="Modenutti C."/>
        </authorList>
    </citation>
    <scope>NUCLEOTIDE SEQUENCE [LARGE SCALE GENOMIC DNA]</scope>
</reference>
<dbReference type="InterPro" id="IPR003890">
    <property type="entry name" value="MIF4G-like_typ-3"/>
</dbReference>
<dbReference type="SUPFAM" id="SSF48371">
    <property type="entry name" value="ARM repeat"/>
    <property type="match status" value="2"/>
</dbReference>
<dbReference type="AlphaFoldDB" id="A0ABC8R993"/>